<dbReference type="EMBL" id="BAAAZX010000004">
    <property type="protein sequence ID" value="GAA3985920.1"/>
    <property type="molecule type" value="Genomic_DNA"/>
</dbReference>
<keyword evidence="1" id="KW-0175">Coiled coil</keyword>
<accession>A0ABP7QPB6</accession>
<reference evidence="4" key="1">
    <citation type="journal article" date="2019" name="Int. J. Syst. Evol. Microbiol.">
        <title>The Global Catalogue of Microorganisms (GCM) 10K type strain sequencing project: providing services to taxonomists for standard genome sequencing and annotation.</title>
        <authorList>
            <consortium name="The Broad Institute Genomics Platform"/>
            <consortium name="The Broad Institute Genome Sequencing Center for Infectious Disease"/>
            <person name="Wu L."/>
            <person name="Ma J."/>
        </authorList>
    </citation>
    <scope>NUCLEOTIDE SEQUENCE [LARGE SCALE GENOMIC DNA]</scope>
    <source>
        <strain evidence="4">JCM 16924</strain>
    </source>
</reference>
<evidence type="ECO:0000256" key="2">
    <source>
        <dbReference type="SAM" id="MobiDB-lite"/>
    </source>
</evidence>
<name>A0ABP7QPB6_9ACTN</name>
<comment type="caution">
    <text evidence="3">The sequence shown here is derived from an EMBL/GenBank/DDBJ whole genome shotgun (WGS) entry which is preliminary data.</text>
</comment>
<evidence type="ECO:0000256" key="1">
    <source>
        <dbReference type="SAM" id="Coils"/>
    </source>
</evidence>
<feature type="compositionally biased region" description="Basic and acidic residues" evidence="2">
    <location>
        <begin position="273"/>
        <end position="286"/>
    </location>
</feature>
<gene>
    <name evidence="3" type="ORF">GCM10022232_18510</name>
</gene>
<feature type="compositionally biased region" description="Gly residues" evidence="2">
    <location>
        <begin position="350"/>
        <end position="359"/>
    </location>
</feature>
<feature type="compositionally biased region" description="Basic and acidic residues" evidence="2">
    <location>
        <begin position="233"/>
        <end position="254"/>
    </location>
</feature>
<feature type="compositionally biased region" description="Basic and acidic residues" evidence="2">
    <location>
        <begin position="303"/>
        <end position="316"/>
    </location>
</feature>
<protein>
    <recommendedName>
        <fullName evidence="5">UL36 very large tegument protein</fullName>
    </recommendedName>
</protein>
<feature type="compositionally biased region" description="Basic and acidic residues" evidence="2">
    <location>
        <begin position="333"/>
        <end position="346"/>
    </location>
</feature>
<organism evidence="3 4">
    <name type="scientific">Streptomyces plumbiresistens</name>
    <dbReference type="NCBI Taxonomy" id="511811"/>
    <lineage>
        <taxon>Bacteria</taxon>
        <taxon>Bacillati</taxon>
        <taxon>Actinomycetota</taxon>
        <taxon>Actinomycetes</taxon>
        <taxon>Kitasatosporales</taxon>
        <taxon>Streptomycetaceae</taxon>
        <taxon>Streptomyces</taxon>
    </lineage>
</organism>
<dbReference type="Proteomes" id="UP001500456">
    <property type="component" value="Unassembled WGS sequence"/>
</dbReference>
<sequence length="716" mass="76076">MTLDQLPARVREFANYLDGLLARLDQGAGWCGVFWQRDPDGMQACLDGREIPPWDVVEALLQDLATEYGPAVAASEADRARPLHAAALVAHDARPGGRDALGDRFDVMLREQRYAAERQAELGRFLASATTQQEADAIRLDLAWARDDHERATRRCAELRARMDDLDRRSVGGQAEEIRRGRTSQGATVFRLDDGDTGAEERGGRGGYGSPSAGRDGYGTSSDGRGAYGADSGGRDEYAARSDGRDEHAPRSVGRDGYGTSSGGRGARGALSDGRDEYAARSDGRDGYGSSSGGRGARGALSDGRDEYAARSDGRDGYGTSSGGRGARGALSDGRDEYAARSDGRDGYGTSSGGRGAQGTGSRDAYRDEYAASSDGRHAYGAPSDGRDPYGTRPDGRHEYTEPTDPRNTYAESSDGRDAPYGAGFPRMPQQRHAPDASATAADSEYAEFDRRPATPEQPAPAPQEQPAPTSKQRKRRRGSARFAGVDEEGAAPVVVPPAVVPDLPVAPVATRRTLRGARYAGAAETDARPEPQTAEPSDAAAARRESAGAVERLVRLRGEGRSGEAHALLAEIAYWPAVRYPLLAAEMQRAGLGADWATLLWETASLPPDRLVAVSDALVAAGRGNDGEQVLRQGVVRPAGEIGQAVLALVTEGHRREARALLDAYVRVRSAEEAARSVEPDPQTLAPLLLEAARGASDELHRDLVHALRVAGHTA</sequence>
<feature type="coiled-coil region" evidence="1">
    <location>
        <begin position="142"/>
        <end position="169"/>
    </location>
</feature>
<proteinExistence type="predicted"/>
<evidence type="ECO:0000313" key="3">
    <source>
        <dbReference type="EMBL" id="GAA3985920.1"/>
    </source>
</evidence>
<evidence type="ECO:0000313" key="4">
    <source>
        <dbReference type="Proteomes" id="UP001500456"/>
    </source>
</evidence>
<feature type="region of interest" description="Disordered" evidence="2">
    <location>
        <begin position="169"/>
        <end position="486"/>
    </location>
</feature>
<feature type="compositionally biased region" description="Gly residues" evidence="2">
    <location>
        <begin position="256"/>
        <end position="267"/>
    </location>
</feature>
<keyword evidence="4" id="KW-1185">Reference proteome</keyword>
<feature type="compositionally biased region" description="Pro residues" evidence="2">
    <location>
        <begin position="456"/>
        <end position="466"/>
    </location>
</feature>
<feature type="compositionally biased region" description="Basic and acidic residues" evidence="2">
    <location>
        <begin position="191"/>
        <end position="204"/>
    </location>
</feature>
<evidence type="ECO:0008006" key="5">
    <source>
        <dbReference type="Google" id="ProtNLM"/>
    </source>
</evidence>
<feature type="compositionally biased region" description="Basic and acidic residues" evidence="2">
    <location>
        <begin position="385"/>
        <end position="405"/>
    </location>
</feature>
<feature type="compositionally biased region" description="Basic and acidic residues" evidence="2">
    <location>
        <begin position="169"/>
        <end position="180"/>
    </location>
</feature>
<dbReference type="RefSeq" id="WP_345562424.1">
    <property type="nucleotide sequence ID" value="NZ_BAAAZX010000004.1"/>
</dbReference>
<feature type="compositionally biased region" description="Basic and acidic residues" evidence="2">
    <location>
        <begin position="364"/>
        <end position="378"/>
    </location>
</feature>
<feature type="region of interest" description="Disordered" evidence="2">
    <location>
        <begin position="520"/>
        <end position="547"/>
    </location>
</feature>